<accession>D2SNN3</accession>
<proteinExistence type="evidence at transcript level"/>
<dbReference type="SUPFAM" id="SSF56003">
    <property type="entry name" value="Molybdenum cofactor-binding domain"/>
    <property type="match status" value="1"/>
</dbReference>
<feature type="non-terminal residue" evidence="1">
    <location>
        <position position="65"/>
    </location>
</feature>
<dbReference type="EMBL" id="EZ407162">
    <property type="protein sequence ID" value="ACX53724.1"/>
    <property type="molecule type" value="mRNA"/>
</dbReference>
<gene>
    <name evidence="1" type="ORF">hvpg0034</name>
</gene>
<evidence type="ECO:0000313" key="1">
    <source>
        <dbReference type="EMBL" id="ACX53724.1"/>
    </source>
</evidence>
<dbReference type="InterPro" id="IPR037165">
    <property type="entry name" value="AldOxase/xan_DH_Mopterin-bd_sf"/>
</dbReference>
<name>D2SNN3_HELVI</name>
<protein>
    <submittedName>
        <fullName evidence="1">Aldehyde oxidase</fullName>
    </submittedName>
</protein>
<dbReference type="AlphaFoldDB" id="D2SNN3"/>
<dbReference type="GO" id="GO:0016491">
    <property type="term" value="F:oxidoreductase activity"/>
    <property type="evidence" value="ECO:0007669"/>
    <property type="project" value="InterPro"/>
</dbReference>
<reference evidence="1" key="1">
    <citation type="journal article" date="2010" name="BMC Genomics">
        <title>Transcriptome analysis of the sex pheromone gland of the noctuid moth Heliothis virescens.</title>
        <authorList>
            <person name="Vogel H."/>
            <person name="Heidel A.J."/>
            <person name="Heckel D.G."/>
            <person name="Groot A.T."/>
        </authorList>
    </citation>
    <scope>NUCLEOTIDE SEQUENCE</scope>
</reference>
<sequence length="65" mass="7373">TGGSLTTLNIIIAVKKCCENLLERLEPIRKAMNHPTWEVLVKKSYEMSVDLQVHGFVGIQDVQNY</sequence>
<feature type="non-terminal residue" evidence="1">
    <location>
        <position position="1"/>
    </location>
</feature>
<organism evidence="1">
    <name type="scientific">Heliothis virescens</name>
    <name type="common">Tobacco budworm moth</name>
    <dbReference type="NCBI Taxonomy" id="7102"/>
    <lineage>
        <taxon>Eukaryota</taxon>
        <taxon>Metazoa</taxon>
        <taxon>Ecdysozoa</taxon>
        <taxon>Arthropoda</taxon>
        <taxon>Hexapoda</taxon>
        <taxon>Insecta</taxon>
        <taxon>Pterygota</taxon>
        <taxon>Neoptera</taxon>
        <taxon>Endopterygota</taxon>
        <taxon>Lepidoptera</taxon>
        <taxon>Glossata</taxon>
        <taxon>Ditrysia</taxon>
        <taxon>Noctuoidea</taxon>
        <taxon>Noctuidae</taxon>
        <taxon>Heliothinae</taxon>
        <taxon>Heliothis</taxon>
    </lineage>
</organism>
<dbReference type="Gene3D" id="3.30.365.10">
    <property type="entry name" value="Aldehyde oxidase/xanthine dehydrogenase, molybdopterin binding domain"/>
    <property type="match status" value="1"/>
</dbReference>